<dbReference type="Gene3D" id="3.90.550.10">
    <property type="entry name" value="Spore Coat Polysaccharide Biosynthesis Protein SpsA, Chain A"/>
    <property type="match status" value="1"/>
</dbReference>
<organism evidence="2 3">
    <name type="scientific">Zingiber officinale</name>
    <name type="common">Ginger</name>
    <name type="synonym">Amomum zingiber</name>
    <dbReference type="NCBI Taxonomy" id="94328"/>
    <lineage>
        <taxon>Eukaryota</taxon>
        <taxon>Viridiplantae</taxon>
        <taxon>Streptophyta</taxon>
        <taxon>Embryophyta</taxon>
        <taxon>Tracheophyta</taxon>
        <taxon>Spermatophyta</taxon>
        <taxon>Magnoliopsida</taxon>
        <taxon>Liliopsida</taxon>
        <taxon>Zingiberales</taxon>
        <taxon>Zingiberaceae</taxon>
        <taxon>Zingiber</taxon>
    </lineage>
</organism>
<dbReference type="GO" id="GO:0006048">
    <property type="term" value="P:UDP-N-acetylglucosamine biosynthetic process"/>
    <property type="evidence" value="ECO:0007669"/>
    <property type="project" value="TreeGrafter"/>
</dbReference>
<reference evidence="2 3" key="1">
    <citation type="submission" date="2020-08" db="EMBL/GenBank/DDBJ databases">
        <title>Plant Genome Project.</title>
        <authorList>
            <person name="Zhang R.-G."/>
        </authorList>
    </citation>
    <scope>NUCLEOTIDE SEQUENCE [LARGE SCALE GENOMIC DNA]</scope>
    <source>
        <tissue evidence="2">Rhizome</tissue>
    </source>
</reference>
<dbReference type="InterPro" id="IPR029044">
    <property type="entry name" value="Nucleotide-diphossugar_trans"/>
</dbReference>
<dbReference type="PANTHER" id="PTHR11952">
    <property type="entry name" value="UDP- GLUCOSE PYROPHOSPHORYLASE"/>
    <property type="match status" value="1"/>
</dbReference>
<dbReference type="AlphaFoldDB" id="A0A8J5HT66"/>
<evidence type="ECO:0000313" key="2">
    <source>
        <dbReference type="EMBL" id="KAG6533258.1"/>
    </source>
</evidence>
<dbReference type="Proteomes" id="UP000734854">
    <property type="component" value="Unassembled WGS sequence"/>
</dbReference>
<evidence type="ECO:0000313" key="3">
    <source>
        <dbReference type="Proteomes" id="UP000734854"/>
    </source>
</evidence>
<gene>
    <name evidence="2" type="ORF">ZIOFF_007124</name>
</gene>
<dbReference type="EMBL" id="JACMSC010000002">
    <property type="protein sequence ID" value="KAG6533258.1"/>
    <property type="molecule type" value="Genomic_DNA"/>
</dbReference>
<dbReference type="PANTHER" id="PTHR11952:SF14">
    <property type="entry name" value="UTP--GLUCOSE-1-PHOSPHATE URIDYLYLTRANSFERASE 3, CHLOROPLASTIC"/>
    <property type="match status" value="1"/>
</dbReference>
<evidence type="ECO:0000259" key="1">
    <source>
        <dbReference type="Pfam" id="PF25441"/>
    </source>
</evidence>
<comment type="caution">
    <text evidence="2">The sequence shown here is derived from an EMBL/GenBank/DDBJ whole genome shotgun (WGS) entry which is preliminary data.</text>
</comment>
<dbReference type="InterPro" id="IPR039741">
    <property type="entry name" value="UDP-sugar_pyrophosphorylase"/>
</dbReference>
<dbReference type="InterPro" id="IPR057388">
    <property type="entry name" value="Hexapep_UGP3_C"/>
</dbReference>
<dbReference type="Pfam" id="PF25441">
    <property type="entry name" value="Hexapep_UGP3_C"/>
    <property type="match status" value="1"/>
</dbReference>
<dbReference type="GO" id="GO:0003977">
    <property type="term" value="F:UDP-N-acetylglucosamine diphosphorylase activity"/>
    <property type="evidence" value="ECO:0007669"/>
    <property type="project" value="TreeGrafter"/>
</dbReference>
<dbReference type="SUPFAM" id="SSF53448">
    <property type="entry name" value="Nucleotide-diphospho-sugar transferases"/>
    <property type="match status" value="1"/>
</dbReference>
<protein>
    <recommendedName>
        <fullName evidence="1">UGP3-like C-terminal hexapeptide repeats domain-containing protein</fullName>
    </recommendedName>
</protein>
<accession>A0A8J5HT66</accession>
<proteinExistence type="predicted"/>
<sequence length="984" mass="110169">MQQYRHGVAFLIQSASPSPVPFQTAPLLLPLLPVVFAMAASSAFYLRAPVFSTQPTSSSSSSFLFPLPIPHCRALLFRRPSSSSYSPSSSSSSFCSRVSTVPVEQASAPEFDFDEEIARLDALRSRLRGQSSLRKRLSIIDADSRVRSFFGARRSSLLDRLEASEVLLLKCLVAAGQEHVLGMELEWASEMRQAAGSTLRRAFYALADVVEKWSLDDTELGGNGLTEGEIGDVEFNQLKKLLKTLAEIEQFYDCIGGIIGYQARALRHLSSSKVDGKYRNSHQNFYNVQRSEHANLHVPRGLDLLQNTEDAYQAAIWGIEGLPELGEIYPLGGAGDRLGLVDVDSGECLPAALLPFGGRTLLEGLIRDLQAREFLYFKIYGKQCTTPVAIMTSSVKNNHNHITSLCEKLQWIFLTAKNGQWLITRPLSLVCKPGGHGAIWKLAHDKCIFQWFYGHGRKGATIRQVSNVVAATDLTLLALAGFGLHYGKRNSGATEGINVLVEKQNHDGKWSYGITCIEYTEFEKFGIMESSITFNSFQSQFPANTNILYIDLKAAEKVGSSQGTNCLPGMVVNLKKPVSYLDHHGIQHSASGGRIECTMQNIADNFLNTYDSRCQEDIESVLDTFIVYNERRRVTSSAKKKRKHMDKSLHQTPDGALLDVMRNAYDLLSVCDIQIPRCTNANHPQCTYGCTYRWTEISHAKSAGRQKWRKRKEEVKVGKEGKNSIVVIKDNSKYIHSGPPFLIFLHPALGPVWQVTRQKVGQKKQKTETYDLVISPLIRILSKPTEAVSAFIVNYLNYVLNEEFYGGSISQGSELQIEVAEFLWRNVQLSGSLIIIAENIMGSTKINQKDEPLLQYGQRCGRCKLQNVKVLNNGIDWMSSHNVYWKHDVQRMETLKIILHGNAEFEATDVVLKGSHEFIVPDGHKMRIIPENSVTYSRTTDALLSDSGFLVKLDPIPEEMMETGSWFWKYETSETNINLEMVEL</sequence>
<name>A0A8J5HT66_ZINOF</name>
<keyword evidence="3" id="KW-1185">Reference proteome</keyword>
<feature type="domain" description="UGP3-like C-terminal hexapeptide repeats" evidence="1">
    <location>
        <begin position="804"/>
        <end position="982"/>
    </location>
</feature>